<evidence type="ECO:0000256" key="4">
    <source>
        <dbReference type="SAM" id="MobiDB-lite"/>
    </source>
</evidence>
<evidence type="ECO:0000256" key="3">
    <source>
        <dbReference type="ARBA" id="ARBA00023002"/>
    </source>
</evidence>
<comment type="pathway">
    <text evidence="1">Lipid metabolism; butanoate metabolism.</text>
</comment>
<keyword evidence="8" id="KW-1185">Reference proteome</keyword>
<feature type="region of interest" description="Disordered" evidence="4">
    <location>
        <begin position="1"/>
        <end position="36"/>
    </location>
</feature>
<organism evidence="7 8">
    <name type="scientific">Ornithinimicrobium avium</name>
    <dbReference type="NCBI Taxonomy" id="2283195"/>
    <lineage>
        <taxon>Bacteria</taxon>
        <taxon>Bacillati</taxon>
        <taxon>Actinomycetota</taxon>
        <taxon>Actinomycetes</taxon>
        <taxon>Micrococcales</taxon>
        <taxon>Ornithinimicrobiaceae</taxon>
        <taxon>Ornithinimicrobium</taxon>
    </lineage>
</organism>
<dbReference type="OrthoDB" id="9771883at2"/>
<feature type="domain" description="3-hydroxyacyl-CoA dehydrogenase C-terminal" evidence="5">
    <location>
        <begin position="244"/>
        <end position="340"/>
    </location>
</feature>
<evidence type="ECO:0000259" key="6">
    <source>
        <dbReference type="Pfam" id="PF02737"/>
    </source>
</evidence>
<dbReference type="PANTHER" id="PTHR48075:SF5">
    <property type="entry name" value="3-HYDROXYBUTYRYL-COA DEHYDROGENASE"/>
    <property type="match status" value="1"/>
</dbReference>
<evidence type="ECO:0000259" key="5">
    <source>
        <dbReference type="Pfam" id="PF00725"/>
    </source>
</evidence>
<dbReference type="RefSeq" id="WP_114929019.1">
    <property type="nucleotide sequence ID" value="NZ_CP031229.1"/>
</dbReference>
<name>A0A345NPR3_9MICO</name>
<dbReference type="InterPro" id="IPR008927">
    <property type="entry name" value="6-PGluconate_DH-like_C_sf"/>
</dbReference>
<dbReference type="Proteomes" id="UP000253790">
    <property type="component" value="Chromosome"/>
</dbReference>
<dbReference type="Pfam" id="PF00725">
    <property type="entry name" value="3HCDH"/>
    <property type="match status" value="2"/>
</dbReference>
<dbReference type="InterPro" id="IPR006108">
    <property type="entry name" value="3HC_DH_C"/>
</dbReference>
<evidence type="ECO:0000256" key="1">
    <source>
        <dbReference type="ARBA" id="ARBA00005086"/>
    </source>
</evidence>
<evidence type="ECO:0000313" key="7">
    <source>
        <dbReference type="EMBL" id="AXH97021.1"/>
    </source>
</evidence>
<comment type="similarity">
    <text evidence="2">Belongs to the 3-hydroxyacyl-CoA dehydrogenase family.</text>
</comment>
<feature type="compositionally biased region" description="Low complexity" evidence="4">
    <location>
        <begin position="22"/>
        <end position="36"/>
    </location>
</feature>
<sequence length="443" mass="46826">MTQPQDPTVTGSPLRPAGAGDPATSSAPTTSTTGAPSCLAPADLPVAVIGAGAMGSGIAQVAAQAGHPVTLVDSQRGAAERAVEKLTATFDTLVARGRVDRGTAQATLARISTHTTRDMTTVPPVALVVEAVVEQIDIKRVIFRQLEEAQSPTTVLATNTSSLSIDAITGVATTGHDAALHGGTSPAMAQPGRVIGLHFFNPPPLMRLVEVVSGELSDPTVLDDASALMRTWGKTPVRCASTPGFIVNRVARPFYGEAQRMVEEGLVDPASLDLTLRQAGFRMGPMELTDLIGQDVNLAVGESVWHQTGQDPRYAPTAYQRDLVRAGRLGRKTGRGVFRYDESGKMLDAVPDEELAARLVGGPLRTDPVARTLTMLVNEGVDLVHRGEATADDVDTAMKLGTNYPQGPFEWLEQLGAATVRARLEELDTAYPGGRYRPSEALR</sequence>
<accession>A0A345NPR3</accession>
<keyword evidence="3" id="KW-0560">Oxidoreductase</keyword>
<dbReference type="EMBL" id="CP031229">
    <property type="protein sequence ID" value="AXH97021.1"/>
    <property type="molecule type" value="Genomic_DNA"/>
</dbReference>
<proteinExistence type="inferred from homology"/>
<dbReference type="InterPro" id="IPR006176">
    <property type="entry name" value="3-OHacyl-CoA_DH_NAD-bd"/>
</dbReference>
<dbReference type="GO" id="GO:0006631">
    <property type="term" value="P:fatty acid metabolic process"/>
    <property type="evidence" value="ECO:0007669"/>
    <property type="project" value="InterPro"/>
</dbReference>
<dbReference type="SUPFAM" id="SSF51735">
    <property type="entry name" value="NAD(P)-binding Rossmann-fold domains"/>
    <property type="match status" value="1"/>
</dbReference>
<dbReference type="KEGG" id="orn:DV701_13630"/>
<dbReference type="PANTHER" id="PTHR48075">
    <property type="entry name" value="3-HYDROXYACYL-COA DEHYDROGENASE FAMILY PROTEIN"/>
    <property type="match status" value="1"/>
</dbReference>
<dbReference type="PROSITE" id="PS00067">
    <property type="entry name" value="3HCDH"/>
    <property type="match status" value="1"/>
</dbReference>
<feature type="domain" description="3-hydroxyacyl-CoA dehydrogenase NAD binding" evidence="6">
    <location>
        <begin position="46"/>
        <end position="240"/>
    </location>
</feature>
<dbReference type="Gene3D" id="1.10.1040.10">
    <property type="entry name" value="N-(1-d-carboxylethyl)-l-norvaline Dehydrogenase, domain 2"/>
    <property type="match status" value="2"/>
</dbReference>
<feature type="domain" description="3-hydroxyacyl-CoA dehydrogenase C-terminal" evidence="5">
    <location>
        <begin position="369"/>
        <end position="442"/>
    </location>
</feature>
<dbReference type="InterPro" id="IPR006180">
    <property type="entry name" value="3-OHacyl-CoA_DH_CS"/>
</dbReference>
<dbReference type="SUPFAM" id="SSF48179">
    <property type="entry name" value="6-phosphogluconate dehydrogenase C-terminal domain-like"/>
    <property type="match status" value="2"/>
</dbReference>
<dbReference type="Gene3D" id="3.40.50.720">
    <property type="entry name" value="NAD(P)-binding Rossmann-like Domain"/>
    <property type="match status" value="1"/>
</dbReference>
<evidence type="ECO:0000256" key="2">
    <source>
        <dbReference type="ARBA" id="ARBA00009463"/>
    </source>
</evidence>
<feature type="compositionally biased region" description="Polar residues" evidence="4">
    <location>
        <begin position="1"/>
        <end position="11"/>
    </location>
</feature>
<dbReference type="GO" id="GO:0070403">
    <property type="term" value="F:NAD+ binding"/>
    <property type="evidence" value="ECO:0007669"/>
    <property type="project" value="InterPro"/>
</dbReference>
<dbReference type="InterPro" id="IPR013328">
    <property type="entry name" value="6PGD_dom2"/>
</dbReference>
<reference evidence="7 8" key="1">
    <citation type="submission" date="2018-07" db="EMBL/GenBank/DDBJ databases">
        <title>Complete genome sequencing of Ornithinimicrobium sp. AMA3305.</title>
        <authorList>
            <person name="Bae J.-W."/>
        </authorList>
    </citation>
    <scope>NUCLEOTIDE SEQUENCE [LARGE SCALE GENOMIC DNA]</scope>
    <source>
        <strain evidence="7 8">AMA3305</strain>
    </source>
</reference>
<dbReference type="InterPro" id="IPR036291">
    <property type="entry name" value="NAD(P)-bd_dom_sf"/>
</dbReference>
<gene>
    <name evidence="7" type="ORF">DV701_13630</name>
</gene>
<evidence type="ECO:0000313" key="8">
    <source>
        <dbReference type="Proteomes" id="UP000253790"/>
    </source>
</evidence>
<protein>
    <submittedName>
        <fullName evidence="7">3-hydroxyacyl-CoA dehydrogenase</fullName>
    </submittedName>
</protein>
<dbReference type="Pfam" id="PF02737">
    <property type="entry name" value="3HCDH_N"/>
    <property type="match status" value="1"/>
</dbReference>
<dbReference type="AlphaFoldDB" id="A0A345NPR3"/>
<dbReference type="GO" id="GO:0016616">
    <property type="term" value="F:oxidoreductase activity, acting on the CH-OH group of donors, NAD or NADP as acceptor"/>
    <property type="evidence" value="ECO:0007669"/>
    <property type="project" value="InterPro"/>
</dbReference>